<dbReference type="GO" id="GO:0007140">
    <property type="term" value="P:male meiotic nuclear division"/>
    <property type="evidence" value="ECO:0007669"/>
    <property type="project" value="InterPro"/>
</dbReference>
<evidence type="ECO:0000313" key="3">
    <source>
        <dbReference type="Proteomes" id="UP000585614"/>
    </source>
</evidence>
<dbReference type="GO" id="GO:0030496">
    <property type="term" value="C:midbody"/>
    <property type="evidence" value="ECO:0007669"/>
    <property type="project" value="TreeGrafter"/>
</dbReference>
<dbReference type="EMBL" id="JACAGC010000022">
    <property type="protein sequence ID" value="KAF6288450.1"/>
    <property type="molecule type" value="Genomic_DNA"/>
</dbReference>
<reference evidence="2 3" key="1">
    <citation type="journal article" date="2020" name="Nature">
        <title>Six reference-quality genomes reveal evolution of bat adaptations.</title>
        <authorList>
            <person name="Jebb D."/>
            <person name="Huang Z."/>
            <person name="Pippel M."/>
            <person name="Hughes G.M."/>
            <person name="Lavrichenko K."/>
            <person name="Devanna P."/>
            <person name="Winkler S."/>
            <person name="Jermiin L.S."/>
            <person name="Skirmuntt E.C."/>
            <person name="Katzourakis A."/>
            <person name="Burkitt-Gray L."/>
            <person name="Ray D.A."/>
            <person name="Sullivan K.A.M."/>
            <person name="Roscito J.G."/>
            <person name="Kirilenko B.M."/>
            <person name="Davalos L.M."/>
            <person name="Corthals A.P."/>
            <person name="Power M.L."/>
            <person name="Jones G."/>
            <person name="Ransome R.D."/>
            <person name="Dechmann D.K.N."/>
            <person name="Locatelli A.G."/>
            <person name="Puechmaille S.J."/>
            <person name="Fedrigo O."/>
            <person name="Jarvis E.D."/>
            <person name="Hiller M."/>
            <person name="Vernes S.C."/>
            <person name="Myers E.W."/>
            <person name="Teeling E.C."/>
        </authorList>
    </citation>
    <scope>NUCLEOTIDE SEQUENCE [LARGE SCALE GENOMIC DNA]</scope>
    <source>
        <strain evidence="2">MRhiFer1</strain>
        <tissue evidence="2">Lung</tissue>
    </source>
</reference>
<name>A0A7J7SJC3_RHIFE</name>
<evidence type="ECO:0000313" key="2">
    <source>
        <dbReference type="EMBL" id="KAF6288450.1"/>
    </source>
</evidence>
<dbReference type="GO" id="GO:0045171">
    <property type="term" value="C:intercellular bridge"/>
    <property type="evidence" value="ECO:0007669"/>
    <property type="project" value="TreeGrafter"/>
</dbReference>
<sequence length="212" mass="22230">MAVVTESSPLGQHPARSPPTGVTIPSTGNTLHHPNLLLLMALSSLADLLGLCLLFEPVWLVVLEALLFLQAHCHAHGGLSSHAVQLVLPGLAKVSSLKHGSHCTSAGCGPGLSRTTPGLPLPSELNCTCGCHLSSSVVICLPPPQTTSTSASWPRRSSLARSCPALQPSGPSLPAGNQGFVEQCEQKFSANMPALQRLWWPTLRAARLDPQP</sequence>
<comment type="caution">
    <text evidence="2">The sequence shown here is derived from an EMBL/GenBank/DDBJ whole genome shotgun (WGS) entry which is preliminary data.</text>
</comment>
<dbReference type="GO" id="GO:0000776">
    <property type="term" value="C:kinetochore"/>
    <property type="evidence" value="ECO:0007669"/>
    <property type="project" value="TreeGrafter"/>
</dbReference>
<dbReference type="Proteomes" id="UP000585614">
    <property type="component" value="Unassembled WGS sequence"/>
</dbReference>
<organism evidence="2 3">
    <name type="scientific">Rhinolophus ferrumequinum</name>
    <name type="common">Greater horseshoe bat</name>
    <dbReference type="NCBI Taxonomy" id="59479"/>
    <lineage>
        <taxon>Eukaryota</taxon>
        <taxon>Metazoa</taxon>
        <taxon>Chordata</taxon>
        <taxon>Craniata</taxon>
        <taxon>Vertebrata</taxon>
        <taxon>Euteleostomi</taxon>
        <taxon>Mammalia</taxon>
        <taxon>Eutheria</taxon>
        <taxon>Laurasiatheria</taxon>
        <taxon>Chiroptera</taxon>
        <taxon>Yinpterochiroptera</taxon>
        <taxon>Rhinolophoidea</taxon>
        <taxon>Rhinolophidae</taxon>
        <taxon>Rhinolophinae</taxon>
        <taxon>Rhinolophus</taxon>
    </lineage>
</organism>
<proteinExistence type="predicted"/>
<dbReference type="InterPro" id="IPR039339">
    <property type="entry name" value="Tex14"/>
</dbReference>
<dbReference type="PANTHER" id="PTHR23060:SF2">
    <property type="entry name" value="RHO GTPASE ACTIVATING PROTEIN 33, OPPOSITE STRAND"/>
    <property type="match status" value="1"/>
</dbReference>
<feature type="region of interest" description="Disordered" evidence="1">
    <location>
        <begin position="1"/>
        <end position="26"/>
    </location>
</feature>
<dbReference type="GO" id="GO:0007094">
    <property type="term" value="P:mitotic spindle assembly checkpoint signaling"/>
    <property type="evidence" value="ECO:0007669"/>
    <property type="project" value="InterPro"/>
</dbReference>
<evidence type="ECO:0000256" key="1">
    <source>
        <dbReference type="SAM" id="MobiDB-lite"/>
    </source>
</evidence>
<feature type="compositionally biased region" description="Polar residues" evidence="1">
    <location>
        <begin position="1"/>
        <end position="10"/>
    </location>
</feature>
<protein>
    <submittedName>
        <fullName evidence="2">Uncharacterized protein</fullName>
    </submittedName>
</protein>
<dbReference type="PANTHER" id="PTHR23060">
    <property type="entry name" value="TESTIS EXPRESSED GENE 14"/>
    <property type="match status" value="1"/>
</dbReference>
<gene>
    <name evidence="2" type="ORF">mRhiFer1_009165</name>
</gene>
<dbReference type="AlphaFoldDB" id="A0A7J7SJC3"/>
<dbReference type="GO" id="GO:0051306">
    <property type="term" value="P:mitotic sister chromatid separation"/>
    <property type="evidence" value="ECO:0007669"/>
    <property type="project" value="InterPro"/>
</dbReference>
<dbReference type="GO" id="GO:0008608">
    <property type="term" value="P:attachment of spindle microtubules to kinetochore"/>
    <property type="evidence" value="ECO:0007669"/>
    <property type="project" value="InterPro"/>
</dbReference>
<accession>A0A7J7SJC3</accession>
<dbReference type="GO" id="GO:0043063">
    <property type="term" value="P:intercellular bridge organization"/>
    <property type="evidence" value="ECO:0007669"/>
    <property type="project" value="InterPro"/>
</dbReference>